<dbReference type="InterPro" id="IPR013106">
    <property type="entry name" value="Ig_V-set"/>
</dbReference>
<dbReference type="EMBL" id="LWLT01000014">
    <property type="status" value="NOT_ANNOTATED_CDS"/>
    <property type="molecule type" value="Genomic_DNA"/>
</dbReference>
<dbReference type="FunFam" id="2.60.40.10:FF:000295">
    <property type="entry name" value="Tyrosine-protein phosphatase non-receptor type substrate 1"/>
    <property type="match status" value="1"/>
</dbReference>
<dbReference type="PROSITE" id="PS50835">
    <property type="entry name" value="IG_LIKE"/>
    <property type="match status" value="2"/>
</dbReference>
<feature type="domain" description="Ig-like" evidence="7">
    <location>
        <begin position="169"/>
        <end position="254"/>
    </location>
</feature>
<dbReference type="SUPFAM" id="SSF48726">
    <property type="entry name" value="Immunoglobulin"/>
    <property type="match status" value="2"/>
</dbReference>
<dbReference type="GeneID" id="102172077"/>
<proteinExistence type="predicted"/>
<keyword evidence="4" id="KW-0393">Immunoglobulin domain</keyword>
<dbReference type="Proteomes" id="UP000291000">
    <property type="component" value="Chromosome 13"/>
</dbReference>
<dbReference type="FunFam" id="2.60.40.10:FF:001534">
    <property type="entry name" value="Signal regulatory protein beta 2"/>
    <property type="match status" value="1"/>
</dbReference>
<dbReference type="OrthoDB" id="6370831at2759"/>
<dbReference type="InterPro" id="IPR007110">
    <property type="entry name" value="Ig-like_dom"/>
</dbReference>
<evidence type="ECO:0000313" key="8">
    <source>
        <dbReference type="Ensembl" id="ENSCHIP00000022070.1"/>
    </source>
</evidence>
<dbReference type="Bgee" id="ENSCHIG00000020185">
    <property type="expression patterns" value="Expressed in adrenal gland and 3 other cell types or tissues"/>
</dbReference>
<dbReference type="SMART" id="SM00409">
    <property type="entry name" value="IG"/>
    <property type="match status" value="2"/>
</dbReference>
<dbReference type="InterPro" id="IPR036179">
    <property type="entry name" value="Ig-like_dom_sf"/>
</dbReference>
<dbReference type="InterPro" id="IPR051755">
    <property type="entry name" value="Ig-like_CS_Receptor"/>
</dbReference>
<accession>A0A452FCT7</accession>
<dbReference type="STRING" id="9925.ENSCHIP00000022070"/>
<dbReference type="OMA" id="PCSWLLA"/>
<sequence length="330" mass="36174">MVVSLGDHRRCPVPPLMPTLTCLAHSPPCSWLLALLLVLSGVSEQSKGSKWQVLQPEGPMLVAEGETLLLRCTVVGSCTDDMIKWVKVSNQDQQEIYNFKRGFFPGVMPMIQKTLEPLNCDYSIYIHNVTRKHVGTYHCVRSAGSSEHSGKTLDGGTSVLVKGPGSTGPDLWIIQPQELVLATPGDTVFLNCTVLGVGPPGPIRWFRGTGLSREAIYNFRGISYSNVTAVQASNNDFSILLRSISTEHAGTYYCVKFQSKLNRQYLSGQGTRLRVKANHTSRKESEFTKEHTTKVFPSGLLSALTLAILGLKTVTLAALLLALIICWRSP</sequence>
<dbReference type="InterPro" id="IPR013783">
    <property type="entry name" value="Ig-like_fold"/>
</dbReference>
<evidence type="ECO:0000256" key="1">
    <source>
        <dbReference type="ARBA" id="ARBA00022729"/>
    </source>
</evidence>
<dbReference type="Ensembl" id="ENSCHIT00000029929.1">
    <property type="protein sequence ID" value="ENSCHIP00000022070.1"/>
    <property type="gene ID" value="ENSCHIG00000020185.1"/>
</dbReference>
<evidence type="ECO:0000256" key="4">
    <source>
        <dbReference type="ARBA" id="ARBA00023319"/>
    </source>
</evidence>
<dbReference type="PANTHER" id="PTHR19971">
    <property type="entry name" value="SIGNAL-REGULATORY PROTEIN BETA"/>
    <property type="match status" value="1"/>
</dbReference>
<dbReference type="GeneTree" id="ENSGT00960000186656"/>
<reference evidence="8 9" key="1">
    <citation type="submission" date="2016-04" db="EMBL/GenBank/DDBJ databases">
        <title>Polished mammalian reference genomes with single-molecule sequencing and chromosome conformation capture applied to the Capra hircus genome.</title>
        <authorList>
            <person name="Bickhart D.M."/>
            <person name="Koren S."/>
            <person name="Rosen B."/>
            <person name="Hastie A."/>
            <person name="Liachko I."/>
            <person name="Sullivan S.T."/>
            <person name="Burton J."/>
            <person name="Sayre B.L."/>
            <person name="Huson H.J."/>
            <person name="Lee J."/>
            <person name="Lam E."/>
            <person name="Kelley C.M."/>
            <person name="Hutchison J.L."/>
            <person name="Zhou Y."/>
            <person name="Sun J."/>
            <person name="Crisa A."/>
            <person name="Schwartz J.C."/>
            <person name="Hammond J.A."/>
            <person name="Schroeder S.G."/>
            <person name="Liu G.E."/>
            <person name="Dunham M."/>
            <person name="Shendure J."/>
            <person name="Sonstegard T.S."/>
            <person name="Phillippy A.M."/>
            <person name="Van Tassell C.P."/>
            <person name="Smith T.P."/>
        </authorList>
    </citation>
    <scope>NUCLEOTIDE SEQUENCE [LARGE SCALE GENOMIC DNA]</scope>
</reference>
<dbReference type="KEGG" id="chx:102172077"/>
<keyword evidence="3" id="KW-0325">Glycoprotein</keyword>
<dbReference type="Gene3D" id="2.60.40.10">
    <property type="entry name" value="Immunoglobulins"/>
    <property type="match status" value="2"/>
</dbReference>
<name>A0A452FCT7_CAPHI</name>
<evidence type="ECO:0000256" key="2">
    <source>
        <dbReference type="ARBA" id="ARBA00023157"/>
    </source>
</evidence>
<keyword evidence="5" id="KW-0812">Transmembrane</keyword>
<keyword evidence="5" id="KW-1133">Transmembrane helix</keyword>
<feature type="transmembrane region" description="Helical" evidence="5">
    <location>
        <begin position="300"/>
        <end position="327"/>
    </location>
</feature>
<evidence type="ECO:0000256" key="6">
    <source>
        <dbReference type="SAM" id="SignalP"/>
    </source>
</evidence>
<evidence type="ECO:0000256" key="5">
    <source>
        <dbReference type="SAM" id="Phobius"/>
    </source>
</evidence>
<reference evidence="8" key="2">
    <citation type="submission" date="2025-08" db="UniProtKB">
        <authorList>
            <consortium name="Ensembl"/>
        </authorList>
    </citation>
    <scope>IDENTIFICATION</scope>
</reference>
<feature type="chain" id="PRO_5044087523" evidence="6">
    <location>
        <begin position="49"/>
        <end position="330"/>
    </location>
</feature>
<reference evidence="8" key="3">
    <citation type="submission" date="2025-09" db="UniProtKB">
        <authorList>
            <consortium name="Ensembl"/>
        </authorList>
    </citation>
    <scope>IDENTIFICATION</scope>
</reference>
<gene>
    <name evidence="8" type="primary">SIRPB2</name>
    <name evidence="8" type="synonym">LOC102172077</name>
</gene>
<dbReference type="AlphaFoldDB" id="A0A452FCT7"/>
<keyword evidence="2" id="KW-1015">Disulfide bond</keyword>
<dbReference type="Pfam" id="PF07686">
    <property type="entry name" value="V-set"/>
    <property type="match status" value="2"/>
</dbReference>
<keyword evidence="5" id="KW-0472">Membrane</keyword>
<keyword evidence="9" id="KW-1185">Reference proteome</keyword>
<evidence type="ECO:0000259" key="7">
    <source>
        <dbReference type="PROSITE" id="PS50835"/>
    </source>
</evidence>
<evidence type="ECO:0000313" key="9">
    <source>
        <dbReference type="Proteomes" id="UP000291000"/>
    </source>
</evidence>
<feature type="signal peptide" evidence="6">
    <location>
        <begin position="1"/>
        <end position="48"/>
    </location>
</feature>
<organism evidence="8 9">
    <name type="scientific">Capra hircus</name>
    <name type="common">Goat</name>
    <dbReference type="NCBI Taxonomy" id="9925"/>
    <lineage>
        <taxon>Eukaryota</taxon>
        <taxon>Metazoa</taxon>
        <taxon>Chordata</taxon>
        <taxon>Craniata</taxon>
        <taxon>Vertebrata</taxon>
        <taxon>Euteleostomi</taxon>
        <taxon>Mammalia</taxon>
        <taxon>Eutheria</taxon>
        <taxon>Laurasiatheria</taxon>
        <taxon>Artiodactyla</taxon>
        <taxon>Ruminantia</taxon>
        <taxon>Pecora</taxon>
        <taxon>Bovidae</taxon>
        <taxon>Caprinae</taxon>
        <taxon>Capra</taxon>
    </lineage>
</organism>
<feature type="domain" description="Ig-like" evidence="7">
    <location>
        <begin position="62"/>
        <end position="154"/>
    </location>
</feature>
<dbReference type="InterPro" id="IPR003599">
    <property type="entry name" value="Ig_sub"/>
</dbReference>
<protein>
    <submittedName>
        <fullName evidence="8">Signal regulatory protein beta 2</fullName>
    </submittedName>
</protein>
<evidence type="ECO:0000256" key="3">
    <source>
        <dbReference type="ARBA" id="ARBA00023180"/>
    </source>
</evidence>
<keyword evidence="1 6" id="KW-0732">Signal</keyword>